<dbReference type="STRING" id="76123.AS203_08445"/>
<protein>
    <submittedName>
        <fullName evidence="1">Uncharacterized protein</fullName>
    </submittedName>
</protein>
<dbReference type="OrthoDB" id="1071328at2"/>
<organism evidence="1 2">
    <name type="scientific">Hoylesella enoeca</name>
    <dbReference type="NCBI Taxonomy" id="76123"/>
    <lineage>
        <taxon>Bacteria</taxon>
        <taxon>Pseudomonadati</taxon>
        <taxon>Bacteroidota</taxon>
        <taxon>Bacteroidia</taxon>
        <taxon>Bacteroidales</taxon>
        <taxon>Prevotellaceae</taxon>
        <taxon>Hoylesella</taxon>
    </lineage>
</organism>
<dbReference type="AlphaFoldDB" id="A0A0S2KLE0"/>
<dbReference type="KEGG" id="peo:AS203_08445"/>
<accession>A0A0S2KLE0</accession>
<proteinExistence type="predicted"/>
<keyword evidence="2" id="KW-1185">Reference proteome</keyword>
<evidence type="ECO:0000313" key="1">
    <source>
        <dbReference type="EMBL" id="ALO49113.1"/>
    </source>
</evidence>
<reference evidence="2" key="1">
    <citation type="submission" date="2015-11" db="EMBL/GenBank/DDBJ databases">
        <authorList>
            <person name="Holder M.E."/>
            <person name="Ajami N.J."/>
            <person name="Petrosino J.F."/>
        </authorList>
    </citation>
    <scope>NUCLEOTIDE SEQUENCE [LARGE SCALE GENOMIC DNA]</scope>
    <source>
        <strain evidence="2">F0113</strain>
    </source>
</reference>
<evidence type="ECO:0000313" key="2">
    <source>
        <dbReference type="Proteomes" id="UP000056252"/>
    </source>
</evidence>
<dbReference type="Proteomes" id="UP000056252">
    <property type="component" value="Chromosome"/>
</dbReference>
<gene>
    <name evidence="1" type="ORF">AS203_08445</name>
</gene>
<dbReference type="EMBL" id="CP013195">
    <property type="protein sequence ID" value="ALO49113.1"/>
    <property type="molecule type" value="Genomic_DNA"/>
</dbReference>
<name>A0A0S2KLE0_9BACT</name>
<dbReference type="RefSeq" id="WP_004377482.1">
    <property type="nucleotide sequence ID" value="NZ_CP013195.1"/>
</dbReference>
<sequence>MTNDKMIDKEVVQNGYKNYHVRMSSDLLKFLCGDYTYKNAKRFSRLQAFQDLVTRHCTSERKQEDMVANIECLSKSWGWSRPSVMKFIQNLETMNVLEVFNVVTSKMVRLRKDIVVFAPAKDVEK</sequence>